<dbReference type="Pfam" id="PF00201">
    <property type="entry name" value="UDPGT"/>
    <property type="match status" value="1"/>
</dbReference>
<dbReference type="PANTHER" id="PTHR48049">
    <property type="entry name" value="GLYCOSYLTRANSFERASE"/>
    <property type="match status" value="1"/>
</dbReference>
<accession>A0A9R0J3L9</accession>
<dbReference type="InterPro" id="IPR002213">
    <property type="entry name" value="UDP_glucos_trans"/>
</dbReference>
<dbReference type="GO" id="GO:0035251">
    <property type="term" value="F:UDP-glucosyltransferase activity"/>
    <property type="evidence" value="ECO:0000318"/>
    <property type="project" value="GO_Central"/>
</dbReference>
<evidence type="ECO:0000256" key="4">
    <source>
        <dbReference type="RuleBase" id="RU003718"/>
    </source>
</evidence>
<reference evidence="7" key="1">
    <citation type="journal article" date="2021" name="Nat. Commun.">
        <title>Genomic analyses provide insights into spinach domestication and the genetic basis of agronomic traits.</title>
        <authorList>
            <person name="Cai X."/>
            <person name="Sun X."/>
            <person name="Xu C."/>
            <person name="Sun H."/>
            <person name="Wang X."/>
            <person name="Ge C."/>
            <person name="Zhang Z."/>
            <person name="Wang Q."/>
            <person name="Fei Z."/>
            <person name="Jiao C."/>
            <person name="Wang Q."/>
        </authorList>
    </citation>
    <scope>NUCLEOTIDE SEQUENCE [LARGE SCALE GENOMIC DNA]</scope>
    <source>
        <strain evidence="7">cv. Varoflay</strain>
    </source>
</reference>
<dbReference type="EC" id="2.4.1.-" evidence="5"/>
<dbReference type="AlphaFoldDB" id="A0A9R0J3L9"/>
<comment type="pathway">
    <text evidence="1">Secondary metabolite biosynthesis; terpenoid biosynthesis.</text>
</comment>
<dbReference type="Gene3D" id="3.40.50.2000">
    <property type="entry name" value="Glycogen Phosphorylase B"/>
    <property type="match status" value="2"/>
</dbReference>
<evidence type="ECO:0000313" key="7">
    <source>
        <dbReference type="Proteomes" id="UP000813463"/>
    </source>
</evidence>
<sequence>MGGEKMLRIVMFPWLAFGHLIPYLHLSNKLAEKGHKITLLLPNKARLQLEPLNFHPSLITFHSITVPPLETLTLPPGTETTADISLNQHGELSISMDRTRPEVESILSTQKPDLVFYDMAHWIPDIASKLGIKSVSYNSVCAISMSHVRPSVLPKAAATSQVALSSSSYVGSVPQWSRNDHNSSVYFGDEITLLERSIISLSSADAIAIRTCREIEGVYCDRVAATFNKPVLVTSHALPDLELQLSPLETRWADWLARFGPRSVIFCCLGSQHVLDAAQLQELALGLEMTGLPFLMAVKPPVGYASLKELLPEGYNDRVSGRGVVHGGWVQQQQILAHPSLGCFVTHCGSSSMWEGLVSETQLVLLPQLPDQTLNAKLMADELKVGVKVERQQNGWVSKQGLCEAINRVMDEDSDISHVVRKNHAKYTSMLISPDFITGYIDNFIKDLQALIS</sequence>
<dbReference type="RefSeq" id="XP_021860773.1">
    <property type="nucleotide sequence ID" value="XM_022005081.2"/>
</dbReference>
<dbReference type="GeneID" id="110799807"/>
<dbReference type="InterPro" id="IPR035595">
    <property type="entry name" value="UDP_glycos_trans_CS"/>
</dbReference>
<reference evidence="8" key="2">
    <citation type="submission" date="2025-08" db="UniProtKB">
        <authorList>
            <consortium name="RefSeq"/>
        </authorList>
    </citation>
    <scope>IDENTIFICATION</scope>
    <source>
        <tissue evidence="8">Leaf</tissue>
    </source>
</reference>
<keyword evidence="7" id="KW-1185">Reference proteome</keyword>
<keyword evidence="6" id="KW-0732">Signal</keyword>
<feature type="signal peptide" evidence="6">
    <location>
        <begin position="1"/>
        <end position="18"/>
    </location>
</feature>
<name>A0A9R0J3L9_SPIOL</name>
<dbReference type="OrthoDB" id="5835829at2759"/>
<dbReference type="SUPFAM" id="SSF53756">
    <property type="entry name" value="UDP-Glycosyltransferase/glycogen phosphorylase"/>
    <property type="match status" value="1"/>
</dbReference>
<feature type="chain" id="PRO_5040128627" description="Glycosyltransferase" evidence="6">
    <location>
        <begin position="19"/>
        <end position="453"/>
    </location>
</feature>
<dbReference type="KEGG" id="soe:110799807"/>
<evidence type="ECO:0000256" key="3">
    <source>
        <dbReference type="ARBA" id="ARBA00022679"/>
    </source>
</evidence>
<comment type="similarity">
    <text evidence="2 4">Belongs to the UDP-glycosyltransferase family.</text>
</comment>
<dbReference type="PROSITE" id="PS00375">
    <property type="entry name" value="UDPGT"/>
    <property type="match status" value="1"/>
</dbReference>
<dbReference type="InterPro" id="IPR050481">
    <property type="entry name" value="UDP-glycosyltransf_plant"/>
</dbReference>
<gene>
    <name evidence="8" type="primary">LOC110799807</name>
</gene>
<dbReference type="Proteomes" id="UP000813463">
    <property type="component" value="Chromosome 5"/>
</dbReference>
<proteinExistence type="inferred from homology"/>
<evidence type="ECO:0000313" key="8">
    <source>
        <dbReference type="RefSeq" id="XP_021860773.1"/>
    </source>
</evidence>
<evidence type="ECO:0000256" key="1">
    <source>
        <dbReference type="ARBA" id="ARBA00004721"/>
    </source>
</evidence>
<keyword evidence="4" id="KW-0328">Glycosyltransferase</keyword>
<protein>
    <recommendedName>
        <fullName evidence="5">Glycosyltransferase</fullName>
        <ecNumber evidence="5">2.4.1.-</ecNumber>
    </recommendedName>
</protein>
<evidence type="ECO:0000256" key="5">
    <source>
        <dbReference type="RuleBase" id="RU362057"/>
    </source>
</evidence>
<evidence type="ECO:0000256" key="6">
    <source>
        <dbReference type="SAM" id="SignalP"/>
    </source>
</evidence>
<keyword evidence="3 4" id="KW-0808">Transferase</keyword>
<organism evidence="7 8">
    <name type="scientific">Spinacia oleracea</name>
    <name type="common">Spinach</name>
    <dbReference type="NCBI Taxonomy" id="3562"/>
    <lineage>
        <taxon>Eukaryota</taxon>
        <taxon>Viridiplantae</taxon>
        <taxon>Streptophyta</taxon>
        <taxon>Embryophyta</taxon>
        <taxon>Tracheophyta</taxon>
        <taxon>Spermatophyta</taxon>
        <taxon>Magnoliopsida</taxon>
        <taxon>eudicotyledons</taxon>
        <taxon>Gunneridae</taxon>
        <taxon>Pentapetalae</taxon>
        <taxon>Caryophyllales</taxon>
        <taxon>Chenopodiaceae</taxon>
        <taxon>Chenopodioideae</taxon>
        <taxon>Anserineae</taxon>
        <taxon>Spinacia</taxon>
    </lineage>
</organism>
<dbReference type="PANTHER" id="PTHR48049:SF91">
    <property type="entry name" value="UDP-GLYCOSYLTRANSFERASE 79B7-RELATED"/>
    <property type="match status" value="1"/>
</dbReference>
<dbReference type="FunFam" id="3.40.50.2000:FF:000037">
    <property type="entry name" value="Glycosyltransferase"/>
    <property type="match status" value="1"/>
</dbReference>
<evidence type="ECO:0000256" key="2">
    <source>
        <dbReference type="ARBA" id="ARBA00009995"/>
    </source>
</evidence>
<dbReference type="CDD" id="cd03784">
    <property type="entry name" value="GT1_Gtf-like"/>
    <property type="match status" value="1"/>
</dbReference>